<feature type="signal peptide" evidence="4">
    <location>
        <begin position="1"/>
        <end position="20"/>
    </location>
</feature>
<dbReference type="EMBL" id="JBEUOH010000028">
    <property type="protein sequence ID" value="KAL0859063.1"/>
    <property type="molecule type" value="Genomic_DNA"/>
</dbReference>
<reference evidence="5 6" key="1">
    <citation type="submission" date="2024-06" db="EMBL/GenBank/DDBJ databases">
        <title>A chromosome-level genome assembly of beet webworm, Loxostege sticticalis.</title>
        <authorList>
            <person name="Zhang Y."/>
        </authorList>
    </citation>
    <scope>NUCLEOTIDE SEQUENCE [LARGE SCALE GENOMIC DNA]</scope>
    <source>
        <strain evidence="5">AQ026</strain>
        <tissue evidence="5">Whole body</tissue>
    </source>
</reference>
<evidence type="ECO:0000313" key="6">
    <source>
        <dbReference type="Proteomes" id="UP001549920"/>
    </source>
</evidence>
<dbReference type="InterPro" id="IPR002635">
    <property type="entry name" value="Chorion"/>
</dbReference>
<keyword evidence="4" id="KW-0732">Signal</keyword>
<evidence type="ECO:0000313" key="5">
    <source>
        <dbReference type="EMBL" id="KAL0859063.1"/>
    </source>
</evidence>
<comment type="caution">
    <text evidence="5">The sequence shown here is derived from an EMBL/GenBank/DDBJ whole genome shotgun (WGS) entry which is preliminary data.</text>
</comment>
<comment type="similarity">
    <text evidence="1 3">Belongs to the chorion protein family.</text>
</comment>
<name>A0ABR3H2P8_LOXSC</name>
<evidence type="ECO:0000256" key="4">
    <source>
        <dbReference type="SAM" id="SignalP"/>
    </source>
</evidence>
<sequence length="135" mass="13418">MKTSAIFVVCCLCFVQNVFSQTVNVGNIGLVETGLNSIGNTNYNNLHGTGNSFSRFGSGSSVGVPDVSAYAQLPVTGQYGGTGTGELTAAGEFTASGNTVVTGQVPVIGTVRFSGSIPASGVVSIAGNCGCANAL</sequence>
<dbReference type="Pfam" id="PF01723">
    <property type="entry name" value="Chorion_1"/>
    <property type="match status" value="1"/>
</dbReference>
<keyword evidence="2" id="KW-0677">Repeat</keyword>
<dbReference type="Proteomes" id="UP001549920">
    <property type="component" value="Unassembled WGS sequence"/>
</dbReference>
<proteinExistence type="inferred from homology"/>
<evidence type="ECO:0000256" key="3">
    <source>
        <dbReference type="RuleBase" id="RU004378"/>
    </source>
</evidence>
<accession>A0ABR3H2P8</accession>
<protein>
    <submittedName>
        <fullName evidence="5">Uncharacterized protein</fullName>
    </submittedName>
</protein>
<feature type="chain" id="PRO_5047011497" evidence="4">
    <location>
        <begin position="21"/>
        <end position="135"/>
    </location>
</feature>
<organism evidence="5 6">
    <name type="scientific">Loxostege sticticalis</name>
    <name type="common">Beet webworm moth</name>
    <dbReference type="NCBI Taxonomy" id="481309"/>
    <lineage>
        <taxon>Eukaryota</taxon>
        <taxon>Metazoa</taxon>
        <taxon>Ecdysozoa</taxon>
        <taxon>Arthropoda</taxon>
        <taxon>Hexapoda</taxon>
        <taxon>Insecta</taxon>
        <taxon>Pterygota</taxon>
        <taxon>Neoptera</taxon>
        <taxon>Endopterygota</taxon>
        <taxon>Lepidoptera</taxon>
        <taxon>Glossata</taxon>
        <taxon>Ditrysia</taxon>
        <taxon>Pyraloidea</taxon>
        <taxon>Crambidae</taxon>
        <taxon>Pyraustinae</taxon>
        <taxon>Loxostege</taxon>
    </lineage>
</organism>
<evidence type="ECO:0000256" key="1">
    <source>
        <dbReference type="ARBA" id="ARBA00005906"/>
    </source>
</evidence>
<keyword evidence="6" id="KW-1185">Reference proteome</keyword>
<evidence type="ECO:0000256" key="2">
    <source>
        <dbReference type="ARBA" id="ARBA00022737"/>
    </source>
</evidence>
<gene>
    <name evidence="5" type="ORF">ABMA27_010910</name>
</gene>